<protein>
    <submittedName>
        <fullName evidence="3">Peptidase-like protein 10</fullName>
    </submittedName>
</protein>
<dbReference type="SUPFAM" id="SSF55486">
    <property type="entry name" value="Metalloproteases ('zincins'), catalytic domain"/>
    <property type="match status" value="1"/>
</dbReference>
<dbReference type="GO" id="GO:0009986">
    <property type="term" value="C:cell surface"/>
    <property type="evidence" value="ECO:0007669"/>
    <property type="project" value="TreeGrafter"/>
</dbReference>
<dbReference type="InterPro" id="IPR029482">
    <property type="entry name" value="HRXXH"/>
</dbReference>
<dbReference type="GO" id="GO:0009277">
    <property type="term" value="C:fungal-type cell wall"/>
    <property type="evidence" value="ECO:0007669"/>
    <property type="project" value="TreeGrafter"/>
</dbReference>
<evidence type="ECO:0000256" key="1">
    <source>
        <dbReference type="SAM" id="SignalP"/>
    </source>
</evidence>
<dbReference type="GO" id="GO:0005576">
    <property type="term" value="C:extracellular region"/>
    <property type="evidence" value="ECO:0007669"/>
    <property type="project" value="TreeGrafter"/>
</dbReference>
<feature type="chain" id="PRO_5020264845" evidence="1">
    <location>
        <begin position="18"/>
        <end position="383"/>
    </location>
</feature>
<evidence type="ECO:0000259" key="2">
    <source>
        <dbReference type="Pfam" id="PF13933"/>
    </source>
</evidence>
<dbReference type="PANTHER" id="PTHR39399:SF1">
    <property type="entry name" value="PROTEIN ZPS1"/>
    <property type="match status" value="1"/>
</dbReference>
<feature type="signal peptide" evidence="1">
    <location>
        <begin position="1"/>
        <end position="17"/>
    </location>
</feature>
<organism evidence="3 4">
    <name type="scientific">Elsinoe australis</name>
    <dbReference type="NCBI Taxonomy" id="40998"/>
    <lineage>
        <taxon>Eukaryota</taxon>
        <taxon>Fungi</taxon>
        <taxon>Dikarya</taxon>
        <taxon>Ascomycota</taxon>
        <taxon>Pezizomycotina</taxon>
        <taxon>Dothideomycetes</taxon>
        <taxon>Dothideomycetidae</taxon>
        <taxon>Myriangiales</taxon>
        <taxon>Elsinoaceae</taxon>
        <taxon>Elsinoe</taxon>
    </lineage>
</organism>
<proteinExistence type="predicted"/>
<dbReference type="InterPro" id="IPR039124">
    <property type="entry name" value="PRA1-like"/>
</dbReference>
<accession>A0A4U7ATT8</accession>
<reference evidence="3 4" key="1">
    <citation type="submission" date="2018-02" db="EMBL/GenBank/DDBJ databases">
        <title>Draft genome sequences of Elsinoe sp., causing black scab on jojoba.</title>
        <authorList>
            <person name="Stodart B."/>
            <person name="Jeffress S."/>
            <person name="Ash G."/>
            <person name="Arun Chinnappa K."/>
        </authorList>
    </citation>
    <scope>NUCLEOTIDE SEQUENCE [LARGE SCALE GENOMIC DNA]</scope>
    <source>
        <strain evidence="3 4">Hillstone_2</strain>
    </source>
</reference>
<comment type="caution">
    <text evidence="3">The sequence shown here is derived from an EMBL/GenBank/DDBJ whole genome shotgun (WGS) entry which is preliminary data.</text>
</comment>
<dbReference type="InterPro" id="IPR024079">
    <property type="entry name" value="MetalloPept_cat_dom_sf"/>
</dbReference>
<dbReference type="GO" id="GO:0008237">
    <property type="term" value="F:metallopeptidase activity"/>
    <property type="evidence" value="ECO:0007669"/>
    <property type="project" value="InterPro"/>
</dbReference>
<keyword evidence="1" id="KW-0732">Signal</keyword>
<evidence type="ECO:0000313" key="4">
    <source>
        <dbReference type="Proteomes" id="UP000308133"/>
    </source>
</evidence>
<dbReference type="GO" id="GO:0008270">
    <property type="term" value="F:zinc ion binding"/>
    <property type="evidence" value="ECO:0007669"/>
    <property type="project" value="TreeGrafter"/>
</dbReference>
<dbReference type="PANTHER" id="PTHR39399">
    <property type="entry name" value="PROTEIN ZPS1"/>
    <property type="match status" value="1"/>
</dbReference>
<dbReference type="Gene3D" id="3.40.390.10">
    <property type="entry name" value="Collagenase (Catalytic Domain)"/>
    <property type="match status" value="1"/>
</dbReference>
<evidence type="ECO:0000313" key="3">
    <source>
        <dbReference type="EMBL" id="TKX20525.1"/>
    </source>
</evidence>
<dbReference type="GO" id="GO:0005178">
    <property type="term" value="F:integrin binding"/>
    <property type="evidence" value="ECO:0007669"/>
    <property type="project" value="TreeGrafter"/>
</dbReference>
<dbReference type="Pfam" id="PF13933">
    <property type="entry name" value="HRXXH"/>
    <property type="match status" value="1"/>
</dbReference>
<dbReference type="EMBL" id="PTQR01000088">
    <property type="protein sequence ID" value="TKX20525.1"/>
    <property type="molecule type" value="Genomic_DNA"/>
</dbReference>
<feature type="domain" description="Putative peptidase" evidence="2">
    <location>
        <begin position="11"/>
        <end position="248"/>
    </location>
</feature>
<dbReference type="Proteomes" id="UP000308133">
    <property type="component" value="Unassembled WGS sequence"/>
</dbReference>
<sequence length="383" mass="41177">MKTFVIASLTLGQLAAAAPQMIQYMTVTSTVPSSPAQTGYQWNTGVRTDFPIHSSCNNTERALLTKGLNDAKALAQQAKDHILLRGREDAHYKKYFGNASTAEAVGWYDRIVNADKTPNWFRCDDPDDKCEQSGWGGYWRGENATEETNICPLSFLARMPLEGMCGYGYDVANGEMNVYWASDLIHRMLHLPNIAEGLVDHFADGYENVTELAQTSPNETTRNSETLQLFALDVYGFDVAYPGEGCAGVVRSTSSSSAAASATSSASASGSASATASGASACQTMANGMVMCQSAAVSVSASATTSAAATGTSDAATRERFTADLNFEKSRRDSWGVAAGMLPTGRTHANRILTDSSTADLNFEKSRRDTQGLWIMIMLMRID</sequence>
<dbReference type="AlphaFoldDB" id="A0A4U7ATT8"/>
<name>A0A4U7ATT8_9PEZI</name>
<gene>
    <name evidence="3" type="ORF">C1H76_7335</name>
</gene>